<proteinExistence type="predicted"/>
<dbReference type="InterPro" id="IPR036583">
    <property type="entry name" value="23S_rRNA_IVS_sf"/>
</dbReference>
<evidence type="ECO:0008006" key="3">
    <source>
        <dbReference type="Google" id="ProtNLM"/>
    </source>
</evidence>
<keyword evidence="2" id="KW-1185">Reference proteome</keyword>
<dbReference type="PIRSF" id="PIRSF035652">
    <property type="entry name" value="CHP02436"/>
    <property type="match status" value="1"/>
</dbReference>
<dbReference type="Pfam" id="PF05635">
    <property type="entry name" value="23S_rRNA_IVP"/>
    <property type="match status" value="1"/>
</dbReference>
<dbReference type="PANTHER" id="PTHR38471">
    <property type="entry name" value="FOUR HELIX BUNDLE PROTEIN"/>
    <property type="match status" value="1"/>
</dbReference>
<evidence type="ECO:0000313" key="2">
    <source>
        <dbReference type="Proteomes" id="UP000236724"/>
    </source>
</evidence>
<dbReference type="NCBIfam" id="TIGR02436">
    <property type="entry name" value="four helix bundle protein"/>
    <property type="match status" value="1"/>
</dbReference>
<dbReference type="PANTHER" id="PTHR38471:SF2">
    <property type="entry name" value="FOUR HELIX BUNDLE PROTEIN"/>
    <property type="match status" value="1"/>
</dbReference>
<name>A0A1H6F808_9GAMM</name>
<dbReference type="OrthoDB" id="285993at2"/>
<reference evidence="1 2" key="1">
    <citation type="submission" date="2016-10" db="EMBL/GenBank/DDBJ databases">
        <authorList>
            <person name="de Groot N.N."/>
        </authorList>
    </citation>
    <scope>NUCLEOTIDE SEQUENCE [LARGE SCALE GENOMIC DNA]</scope>
    <source>
        <strain evidence="1">MBHS1</strain>
    </source>
</reference>
<sequence length="122" mass="13565">MTPGELENRLIDFSITIIKICDQLPGSLGGKTLANQLVRSGTSPALNYGETQAAESDRDFVHKCGIVLKELRESKNALRIINGASLYKNQEQIKKSIKECDELISIFVASIKTVKNRMNQKK</sequence>
<organism evidence="1 2">
    <name type="scientific">Candidatus Venteria ishoeyi</name>
    <dbReference type="NCBI Taxonomy" id="1899563"/>
    <lineage>
        <taxon>Bacteria</taxon>
        <taxon>Pseudomonadati</taxon>
        <taxon>Pseudomonadota</taxon>
        <taxon>Gammaproteobacteria</taxon>
        <taxon>Thiotrichales</taxon>
        <taxon>Thiotrichaceae</taxon>
        <taxon>Venteria</taxon>
    </lineage>
</organism>
<dbReference type="EMBL" id="FMSV02000270">
    <property type="protein sequence ID" value="SEH05459.1"/>
    <property type="molecule type" value="Genomic_DNA"/>
</dbReference>
<dbReference type="SUPFAM" id="SSF158446">
    <property type="entry name" value="IVS-encoded protein-like"/>
    <property type="match status" value="1"/>
</dbReference>
<dbReference type="AlphaFoldDB" id="A0A1H6F808"/>
<accession>A0A1H6F808</accession>
<dbReference type="RefSeq" id="WP_103919385.1">
    <property type="nucleotide sequence ID" value="NZ_FMSV02000270.1"/>
</dbReference>
<evidence type="ECO:0000313" key="1">
    <source>
        <dbReference type="EMBL" id="SEH05459.1"/>
    </source>
</evidence>
<dbReference type="Gene3D" id="1.20.1440.60">
    <property type="entry name" value="23S rRNA-intervening sequence"/>
    <property type="match status" value="1"/>
</dbReference>
<dbReference type="Proteomes" id="UP000236724">
    <property type="component" value="Unassembled WGS sequence"/>
</dbReference>
<dbReference type="InterPro" id="IPR012657">
    <property type="entry name" value="23S_rRNA-intervening_sequence"/>
</dbReference>
<gene>
    <name evidence="1" type="ORF">MBHS_01313</name>
</gene>
<protein>
    <recommendedName>
        <fullName evidence="3">Four helix bundle protein</fullName>
    </recommendedName>
</protein>